<accession>A0A810PVY0</accession>
<keyword evidence="2" id="KW-0614">Plasmid</keyword>
<dbReference type="InterPro" id="IPR026990">
    <property type="entry name" value="TnpW"/>
</dbReference>
<feature type="region of interest" description="Disordered" evidence="1">
    <location>
        <begin position="1"/>
        <end position="32"/>
    </location>
</feature>
<organism evidence="2 3">
    <name type="scientific">Vescimonas fastidiosa</name>
    <dbReference type="NCBI Taxonomy" id="2714353"/>
    <lineage>
        <taxon>Bacteria</taxon>
        <taxon>Bacillati</taxon>
        <taxon>Bacillota</taxon>
        <taxon>Clostridia</taxon>
        <taxon>Eubacteriales</taxon>
        <taxon>Oscillospiraceae</taxon>
        <taxon>Vescimonas</taxon>
    </lineage>
</organism>
<dbReference type="AlphaFoldDB" id="A0A810PVY0"/>
<reference evidence="2" key="1">
    <citation type="submission" date="2020-09" db="EMBL/GenBank/DDBJ databases">
        <title>New species isolated from human feces.</title>
        <authorList>
            <person name="Kitahara M."/>
            <person name="Shigeno Y."/>
            <person name="Shime M."/>
            <person name="Matsumoto Y."/>
            <person name="Nakamura S."/>
            <person name="Motooka D."/>
            <person name="Fukuoka S."/>
            <person name="Nishikawa H."/>
            <person name="Benno Y."/>
        </authorList>
    </citation>
    <scope>NUCLEOTIDE SEQUENCE</scope>
    <source>
        <strain evidence="2">MM35</strain>
        <plasmid evidence="2">pMM35_01</plasmid>
    </source>
</reference>
<evidence type="ECO:0000313" key="2">
    <source>
        <dbReference type="EMBL" id="BCK79840.1"/>
    </source>
</evidence>
<evidence type="ECO:0000256" key="1">
    <source>
        <dbReference type="SAM" id="MobiDB-lite"/>
    </source>
</evidence>
<evidence type="ECO:0000313" key="3">
    <source>
        <dbReference type="Proteomes" id="UP000681343"/>
    </source>
</evidence>
<dbReference type="EMBL" id="AP023416">
    <property type="protein sequence ID" value="BCK79840.1"/>
    <property type="molecule type" value="Genomic_DNA"/>
</dbReference>
<keyword evidence="3" id="KW-1185">Reference proteome</keyword>
<dbReference type="KEGG" id="vfa:MM35RIKEN_20320"/>
<dbReference type="Proteomes" id="UP000681343">
    <property type="component" value="Plasmid pMM35_01"/>
</dbReference>
<protein>
    <submittedName>
        <fullName evidence="2">Uncharacterized protein</fullName>
    </submittedName>
</protein>
<dbReference type="RefSeq" id="WP_228738142.1">
    <property type="nucleotide sequence ID" value="NZ_AP023416.1"/>
</dbReference>
<gene>
    <name evidence="2" type="ORF">MM35RIKEN_20320</name>
</gene>
<sequence length="115" mass="12931">MVLIRSHSPSVIKPSQAMSGSPADRRRGGTPVELRQQPSFELLYFDLFFYPMKGGFISMNTAINQKANVPVVREYKIGGMTYIVKAVVKDGAKEDAATKIRRMIRNDMQQAKSHK</sequence>
<proteinExistence type="predicted"/>
<dbReference type="Pfam" id="PF14202">
    <property type="entry name" value="TnpW"/>
    <property type="match status" value="1"/>
</dbReference>
<geneLocation type="plasmid" evidence="2 3">
    <name>pMM35_01</name>
</geneLocation>
<name>A0A810PVY0_9FIRM</name>